<evidence type="ECO:0000256" key="1">
    <source>
        <dbReference type="ARBA" id="ARBA00004141"/>
    </source>
</evidence>
<dbReference type="Pfam" id="PF04117">
    <property type="entry name" value="Mpv17_PMP22"/>
    <property type="match status" value="1"/>
</dbReference>
<gene>
    <name evidence="7" type="ORF">LELG_04762</name>
</gene>
<evidence type="ECO:0000256" key="4">
    <source>
        <dbReference type="ARBA" id="ARBA00022989"/>
    </source>
</evidence>
<evidence type="ECO:0000256" key="6">
    <source>
        <dbReference type="RuleBase" id="RU363053"/>
    </source>
</evidence>
<dbReference type="EMBL" id="CH981530">
    <property type="protein sequence ID" value="EDK46581.1"/>
    <property type="molecule type" value="Genomic_DNA"/>
</dbReference>
<evidence type="ECO:0008006" key="9">
    <source>
        <dbReference type="Google" id="ProtNLM"/>
    </source>
</evidence>
<organism evidence="7 8">
    <name type="scientific">Lodderomyces elongisporus (strain ATCC 11503 / CBS 2605 / JCM 1781 / NBRC 1676 / NRRL YB-4239)</name>
    <name type="common">Yeast</name>
    <name type="synonym">Saccharomyces elongisporus</name>
    <dbReference type="NCBI Taxonomy" id="379508"/>
    <lineage>
        <taxon>Eukaryota</taxon>
        <taxon>Fungi</taxon>
        <taxon>Dikarya</taxon>
        <taxon>Ascomycota</taxon>
        <taxon>Saccharomycotina</taxon>
        <taxon>Pichiomycetes</taxon>
        <taxon>Debaryomycetaceae</taxon>
        <taxon>Candida/Lodderomyces clade</taxon>
        <taxon>Lodderomyces</taxon>
    </lineage>
</organism>
<comment type="subcellular location">
    <subcellularLocation>
        <location evidence="1">Membrane</location>
        <topology evidence="1">Multi-pass membrane protein</topology>
    </subcellularLocation>
</comment>
<keyword evidence="4 6" id="KW-1133">Transmembrane helix</keyword>
<feature type="transmembrane region" description="Helical" evidence="6">
    <location>
        <begin position="132"/>
        <end position="158"/>
    </location>
</feature>
<reference evidence="7 8" key="1">
    <citation type="journal article" date="2009" name="Nature">
        <title>Evolution of pathogenicity and sexual reproduction in eight Candida genomes.</title>
        <authorList>
            <person name="Butler G."/>
            <person name="Rasmussen M.D."/>
            <person name="Lin M.F."/>
            <person name="Santos M.A."/>
            <person name="Sakthikumar S."/>
            <person name="Munro C.A."/>
            <person name="Rheinbay E."/>
            <person name="Grabherr M."/>
            <person name="Forche A."/>
            <person name="Reedy J.L."/>
            <person name="Agrafioti I."/>
            <person name="Arnaud M.B."/>
            <person name="Bates S."/>
            <person name="Brown A.J."/>
            <person name="Brunke S."/>
            <person name="Costanzo M.C."/>
            <person name="Fitzpatrick D.A."/>
            <person name="de Groot P.W."/>
            <person name="Harris D."/>
            <person name="Hoyer L.L."/>
            <person name="Hube B."/>
            <person name="Klis F.M."/>
            <person name="Kodira C."/>
            <person name="Lennard N."/>
            <person name="Logue M.E."/>
            <person name="Martin R."/>
            <person name="Neiman A.M."/>
            <person name="Nikolaou E."/>
            <person name="Quail M.A."/>
            <person name="Quinn J."/>
            <person name="Santos M.C."/>
            <person name="Schmitzberger F.F."/>
            <person name="Sherlock G."/>
            <person name="Shah P."/>
            <person name="Silverstein K.A."/>
            <person name="Skrzypek M.S."/>
            <person name="Soll D."/>
            <person name="Staggs R."/>
            <person name="Stansfield I."/>
            <person name="Stumpf M.P."/>
            <person name="Sudbery P.E."/>
            <person name="Srikantha T."/>
            <person name="Zeng Q."/>
            <person name="Berman J."/>
            <person name="Berriman M."/>
            <person name="Heitman J."/>
            <person name="Gow N.A."/>
            <person name="Lorenz M.C."/>
            <person name="Birren B.W."/>
            <person name="Kellis M."/>
            <person name="Cuomo C.A."/>
        </authorList>
    </citation>
    <scope>NUCLEOTIDE SEQUENCE [LARGE SCALE GENOMIC DNA]</scope>
    <source>
        <strain evidence="8">ATCC 11503 / BCRC 21390 / CBS 2605 / JCM 1781 / NBRC 1676 / NRRL YB-4239</strain>
    </source>
</reference>
<dbReference type="GO" id="GO:0005778">
    <property type="term" value="C:peroxisomal membrane"/>
    <property type="evidence" value="ECO:0007669"/>
    <property type="project" value="TreeGrafter"/>
</dbReference>
<sequence length="218" mass="24755">MSVSLDKEAVSLDDLEKSTAMLSSTSGSLVQDNYQLHPSSKHILKRLYIALLIEATASLTIYYHYANIGAVSPMLAPTILGCSSGALAQSINQLQRRKFTINKILKFMIWGSINGYFTVAWINILMNNFDSLVYRILVDQAIGAPIFQLIFNILNTLWDLGELFSKSTRNSYIKSLKYSYCYWPFFSVFLFMFVPHTMMFPCNCLANLIWNIILSKLA</sequence>
<dbReference type="GeneID" id="5230980"/>
<dbReference type="InParanoid" id="A5E573"/>
<dbReference type="OrthoDB" id="10267969at2759"/>
<keyword evidence="3 6" id="KW-0812">Transmembrane</keyword>
<dbReference type="PANTHER" id="PTHR11266:SF80">
    <property type="entry name" value="PEROXISOMAL MEMBRANE PROTEIN 2"/>
    <property type="match status" value="1"/>
</dbReference>
<feature type="transmembrane region" description="Helical" evidence="6">
    <location>
        <begin position="179"/>
        <end position="198"/>
    </location>
</feature>
<evidence type="ECO:0000256" key="3">
    <source>
        <dbReference type="ARBA" id="ARBA00022692"/>
    </source>
</evidence>
<evidence type="ECO:0000256" key="5">
    <source>
        <dbReference type="ARBA" id="ARBA00023136"/>
    </source>
</evidence>
<dbReference type="Proteomes" id="UP000001996">
    <property type="component" value="Unassembled WGS sequence"/>
</dbReference>
<dbReference type="KEGG" id="lel:PVL30_005496"/>
<dbReference type="AlphaFoldDB" id="A5E573"/>
<dbReference type="STRING" id="379508.A5E573"/>
<feature type="transmembrane region" description="Helical" evidence="6">
    <location>
        <begin position="71"/>
        <end position="92"/>
    </location>
</feature>
<dbReference type="HOGENOM" id="CLU_105942_0_0_1"/>
<name>A5E573_LODEL</name>
<evidence type="ECO:0000313" key="8">
    <source>
        <dbReference type="Proteomes" id="UP000001996"/>
    </source>
</evidence>
<dbReference type="OMA" id="SYCFWPF"/>
<protein>
    <recommendedName>
        <fullName evidence="9">Protein sym1</fullName>
    </recommendedName>
</protein>
<keyword evidence="8" id="KW-1185">Reference proteome</keyword>
<keyword evidence="5 6" id="KW-0472">Membrane</keyword>
<feature type="transmembrane region" description="Helical" evidence="6">
    <location>
        <begin position="104"/>
        <end position="126"/>
    </location>
</feature>
<accession>A5E573</accession>
<comment type="similarity">
    <text evidence="2 6">Belongs to the peroxisomal membrane protein PXMP2/4 family.</text>
</comment>
<dbReference type="eggNOG" id="ENOG502S52I">
    <property type="taxonomic scope" value="Eukaryota"/>
</dbReference>
<proteinExistence type="inferred from homology"/>
<dbReference type="InterPro" id="IPR007248">
    <property type="entry name" value="Mpv17_PMP22"/>
</dbReference>
<dbReference type="PANTHER" id="PTHR11266">
    <property type="entry name" value="PEROXISOMAL MEMBRANE PROTEIN 2, PXMP2 MPV17"/>
    <property type="match status" value="1"/>
</dbReference>
<evidence type="ECO:0000256" key="2">
    <source>
        <dbReference type="ARBA" id="ARBA00006824"/>
    </source>
</evidence>
<feature type="transmembrane region" description="Helical" evidence="6">
    <location>
        <begin position="47"/>
        <end position="65"/>
    </location>
</feature>
<evidence type="ECO:0000313" key="7">
    <source>
        <dbReference type="EMBL" id="EDK46581.1"/>
    </source>
</evidence>